<name>F8X1F5_9BACT</name>
<dbReference type="eggNOG" id="ENOG502ZGBN">
    <property type="taxonomic scope" value="Bacteria"/>
</dbReference>
<dbReference type="GeneID" id="78083009"/>
<proteinExistence type="predicted"/>
<dbReference type="AlphaFoldDB" id="F8X1F5"/>
<dbReference type="HOGENOM" id="CLU_1913746_0_0_10"/>
<protein>
    <submittedName>
        <fullName evidence="1">Uncharacterized protein</fullName>
    </submittedName>
</protein>
<dbReference type="STRING" id="742767.HMPREF9456_02382"/>
<evidence type="ECO:0000313" key="1">
    <source>
        <dbReference type="EMBL" id="EGK06118.1"/>
    </source>
</evidence>
<dbReference type="RefSeq" id="WP_006843752.1">
    <property type="nucleotide sequence ID" value="NZ_AQWJ01000015.1"/>
</dbReference>
<dbReference type="EMBL" id="ADLW01000010">
    <property type="protein sequence ID" value="EGK06118.1"/>
    <property type="molecule type" value="Genomic_DNA"/>
</dbReference>
<comment type="caution">
    <text evidence="1">The sequence shown here is derived from an EMBL/GenBank/DDBJ whole genome shotgun (WGS) entry which is preliminary data.</text>
</comment>
<keyword evidence="2" id="KW-1185">Reference proteome</keyword>
<evidence type="ECO:0000313" key="2">
    <source>
        <dbReference type="Proteomes" id="UP000006420"/>
    </source>
</evidence>
<gene>
    <name evidence="1" type="ORF">HMPREF9456_02382</name>
</gene>
<sequence length="132" mass="16068">MIGDYDSETYKILSNLLGIRFAKYLKYSGIELRNIYLVKSLNSNIEFYLVEINDIQIRFRKPSDFIAHFIRLLKSNIEYYDKRYKELTSRQVDEFTDEVAFEMEYKKVDCYKMNQTELLKIMQVHYEKLKEK</sequence>
<organism evidence="1 2">
    <name type="scientific">Dysgonomonas mossii DSM 22836</name>
    <dbReference type="NCBI Taxonomy" id="742767"/>
    <lineage>
        <taxon>Bacteria</taxon>
        <taxon>Pseudomonadati</taxon>
        <taxon>Bacteroidota</taxon>
        <taxon>Bacteroidia</taxon>
        <taxon>Bacteroidales</taxon>
        <taxon>Dysgonomonadaceae</taxon>
        <taxon>Dysgonomonas</taxon>
    </lineage>
</organism>
<dbReference type="Proteomes" id="UP000006420">
    <property type="component" value="Unassembled WGS sequence"/>
</dbReference>
<reference evidence="1 2" key="1">
    <citation type="submission" date="2011-04" db="EMBL/GenBank/DDBJ databases">
        <title>The Genome Sequence of Dysgonomonas mossii DSM 22836.</title>
        <authorList>
            <consortium name="The Broad Institute Genome Sequencing Platform"/>
            <person name="Earl A."/>
            <person name="Ward D."/>
            <person name="Feldgarden M."/>
            <person name="Gevers D."/>
            <person name="Pudlo N."/>
            <person name="Martens E."/>
            <person name="Allen-Vercoe E."/>
            <person name="Young S.K."/>
            <person name="Zeng Q."/>
            <person name="Gargeya S."/>
            <person name="Fitzgerald M."/>
            <person name="Haas B."/>
            <person name="Abouelleil A."/>
            <person name="Alvarado L."/>
            <person name="Arachchi H.M."/>
            <person name="Berlin A."/>
            <person name="Brown A."/>
            <person name="Chapman S.B."/>
            <person name="Chen Z."/>
            <person name="Dunbar C."/>
            <person name="Freedman E."/>
            <person name="Gearin G."/>
            <person name="Gellesch M."/>
            <person name="Goldberg J."/>
            <person name="Griggs A."/>
            <person name="Gujja S."/>
            <person name="Heiman D."/>
            <person name="Howarth C."/>
            <person name="Larson L."/>
            <person name="Lui A."/>
            <person name="MacDonald P.J.P."/>
            <person name="Mehta T."/>
            <person name="Montmayeur A."/>
            <person name="Murphy C."/>
            <person name="Neiman D."/>
            <person name="Pearson M."/>
            <person name="Priest M."/>
            <person name="Roberts A."/>
            <person name="Saif S."/>
            <person name="Shea T."/>
            <person name="Shenoy N."/>
            <person name="Sisk P."/>
            <person name="Stolte C."/>
            <person name="Sykes S."/>
            <person name="Yandava C."/>
            <person name="Wortman J."/>
            <person name="Nusbaum C."/>
            <person name="Birren B."/>
        </authorList>
    </citation>
    <scope>NUCLEOTIDE SEQUENCE [LARGE SCALE GENOMIC DNA]</scope>
    <source>
        <strain evidence="1 2">DSM 22836</strain>
    </source>
</reference>
<dbReference type="OrthoDB" id="1496168at2"/>
<accession>F8X1F5</accession>